<dbReference type="OrthoDB" id="2152248at2759"/>
<dbReference type="Proteomes" id="UP000590412">
    <property type="component" value="Unassembled WGS sequence"/>
</dbReference>
<sequence length="329" mass="38376">MKKFDYDPASFSKTTYNIGGISVHVYNSDTLAPYIESFNQSSVHVDEIPINVIYLIHARGRSYKDTEAIGYNILNQVNQKRNQQHKEAPLICVTFDLRNHGERTIDAFKNEDWLKGNKTHGIDMVSSIMGNVQDLKLIIDYLPDYLNLESYLTNEFKAKHQHYNIKHRNIISGYSLGAHVVYRFANEYPDLVYAINPVVGCVDLTSLLINRLKENDLSSEDYDKRWFYYNYDELNLSPEQQKIEYPEHFHKTLSKQDESIWENFAMHSIKMYASFGQEDRLVPYTLSSVWCDSYLNTNDDTQIVVYEGVGHDVTEKMVDDFTTWLVKQI</sequence>
<comment type="caution">
    <text evidence="1">The sequence shown here is derived from an EMBL/GenBank/DDBJ whole genome shotgun (WGS) entry which is preliminary data.</text>
</comment>
<dbReference type="PANTHER" id="PTHR22946:SF0">
    <property type="entry name" value="DIENELACTONE HYDROLASE DOMAIN-CONTAINING PROTEIN"/>
    <property type="match status" value="1"/>
</dbReference>
<dbReference type="Gene3D" id="3.40.50.1820">
    <property type="entry name" value="alpha/beta hydrolase"/>
    <property type="match status" value="1"/>
</dbReference>
<protein>
    <submittedName>
        <fullName evidence="1">Alpha/beta hydrolase family protein</fullName>
    </submittedName>
</protein>
<gene>
    <name evidence="1" type="ORF">FOB60_002833</name>
</gene>
<dbReference type="InterPro" id="IPR050261">
    <property type="entry name" value="FrsA_esterase"/>
</dbReference>
<evidence type="ECO:0000313" key="2">
    <source>
        <dbReference type="Proteomes" id="UP000590412"/>
    </source>
</evidence>
<evidence type="ECO:0000313" key="1">
    <source>
        <dbReference type="EMBL" id="KAF6052577.1"/>
    </source>
</evidence>
<reference evidence="1" key="1">
    <citation type="submission" date="2020-03" db="EMBL/GenBank/DDBJ databases">
        <title>FDA dAtabase for Regulatory Grade micrObial Sequences (FDA-ARGOS): Supporting development and validation of Infectious Disease Dx tests.</title>
        <authorList>
            <person name="Campos J."/>
            <person name="Goldberg B."/>
            <person name="Tallon L."/>
            <person name="Sadzewicz L."/>
            <person name="Vavikolanu K."/>
            <person name="Mehta A."/>
            <person name="Aluvathingal J."/>
            <person name="Nadendla S."/>
            <person name="Nandy P."/>
            <person name="Geyer C."/>
            <person name="Yan Y."/>
            <person name="Sichtig H."/>
        </authorList>
    </citation>
    <scope>NUCLEOTIDE SEQUENCE [LARGE SCALE GENOMIC DNA]</scope>
    <source>
        <strain evidence="1">FDAARGOS_652</strain>
    </source>
</reference>
<accession>A0A8X7NLE8</accession>
<keyword evidence="1" id="KW-0378">Hydrolase</keyword>
<dbReference type="GO" id="GO:0016787">
    <property type="term" value="F:hydrolase activity"/>
    <property type="evidence" value="ECO:0007669"/>
    <property type="project" value="UniProtKB-KW"/>
</dbReference>
<dbReference type="EMBL" id="JABWAB010000004">
    <property type="protein sequence ID" value="KAF6052577.1"/>
    <property type="molecule type" value="Genomic_DNA"/>
</dbReference>
<proteinExistence type="predicted"/>
<organism evidence="1 2">
    <name type="scientific">Candida parapsilosis</name>
    <name type="common">Yeast</name>
    <dbReference type="NCBI Taxonomy" id="5480"/>
    <lineage>
        <taxon>Eukaryota</taxon>
        <taxon>Fungi</taxon>
        <taxon>Dikarya</taxon>
        <taxon>Ascomycota</taxon>
        <taxon>Saccharomycotina</taxon>
        <taxon>Pichiomycetes</taxon>
        <taxon>Debaryomycetaceae</taxon>
        <taxon>Candida/Lodderomyces clade</taxon>
        <taxon>Candida</taxon>
    </lineage>
</organism>
<dbReference type="SUPFAM" id="SSF53474">
    <property type="entry name" value="alpha/beta-Hydrolases"/>
    <property type="match status" value="1"/>
</dbReference>
<dbReference type="AlphaFoldDB" id="A0A8X7NLE8"/>
<dbReference type="PANTHER" id="PTHR22946">
    <property type="entry name" value="DIENELACTONE HYDROLASE DOMAIN-CONTAINING PROTEIN-RELATED"/>
    <property type="match status" value="1"/>
</dbReference>
<dbReference type="InterPro" id="IPR029058">
    <property type="entry name" value="AB_hydrolase_fold"/>
</dbReference>
<name>A0A8X7NLE8_CANPA</name>